<gene>
    <name evidence="2" type="ordered locus">Mmc1_0993</name>
</gene>
<evidence type="ECO:0000259" key="1">
    <source>
        <dbReference type="PROSITE" id="PS50883"/>
    </source>
</evidence>
<dbReference type="PANTHER" id="PTHR33121">
    <property type="entry name" value="CYCLIC DI-GMP PHOSPHODIESTERASE PDEF"/>
    <property type="match status" value="1"/>
</dbReference>
<evidence type="ECO:0000313" key="3">
    <source>
        <dbReference type="Proteomes" id="UP000002586"/>
    </source>
</evidence>
<dbReference type="STRING" id="156889.Mmc1_0993"/>
<feature type="domain" description="EAL" evidence="1">
    <location>
        <begin position="15"/>
        <end position="266"/>
    </location>
</feature>
<dbReference type="Gene3D" id="3.30.450.20">
    <property type="entry name" value="PAS domain"/>
    <property type="match status" value="1"/>
</dbReference>
<reference evidence="2 3" key="2">
    <citation type="journal article" date="2012" name="Int. J. Syst. Evol. Microbiol.">
        <title>Magnetococcus marinus gen. nov., sp. nov., a marine, magnetotactic bacterium that represents a novel lineage (Magnetococcaceae fam. nov.; Magnetococcales ord. nov.) at the base of the Alphaproteobacteria.</title>
        <authorList>
            <person name="Bazylinski D.A."/>
            <person name="Williams T.J."/>
            <person name="Lefevre C.T."/>
            <person name="Berg R.J."/>
            <person name="Zhang C.L."/>
            <person name="Bowser S.S."/>
            <person name="Dean A.J."/>
            <person name="Beveridge T.J."/>
        </authorList>
    </citation>
    <scope>NUCLEOTIDE SEQUENCE [LARGE SCALE GENOMIC DNA]</scope>
    <source>
        <strain evidence="3">ATCC BAA-1437 / JCM 17883 / MC-1</strain>
    </source>
</reference>
<reference evidence="3" key="1">
    <citation type="journal article" date="2009" name="Appl. Environ. Microbiol.">
        <title>Complete genome sequence of the chemolithoautotrophic marine magnetotactic coccus strain MC-1.</title>
        <authorList>
            <person name="Schubbe S."/>
            <person name="Williams T.J."/>
            <person name="Xie G."/>
            <person name="Kiss H.E."/>
            <person name="Brettin T.S."/>
            <person name="Martinez D."/>
            <person name="Ross C.A."/>
            <person name="Schuler D."/>
            <person name="Cox B.L."/>
            <person name="Nealson K.H."/>
            <person name="Bazylinski D.A."/>
        </authorList>
    </citation>
    <scope>NUCLEOTIDE SEQUENCE [LARGE SCALE GENOMIC DNA]</scope>
    <source>
        <strain evidence="3">ATCC BAA-1437 / JCM 17883 / MC-1</strain>
    </source>
</reference>
<dbReference type="InterPro" id="IPR001633">
    <property type="entry name" value="EAL_dom"/>
</dbReference>
<sequence>MDRLESVLNFPIHYGLGQDSPIRSQWQQHKLLTAFQPIFSLAHQRPVGYEALVRPYHTTLGAITPNQLFGNINPEDIMQLDRACRLAHVGNFKTLNPENSWLFLNVNPTVVLQGMQGDNHFLRDLLAFFQVPANRVVVEILEKAIEDEALLVDAVAYFREMGCLVALDDFGAGQSNFDRVWRLQPDIVKLDRNMIHNAVTNSRARTVLPGLVSLLHTAGCLVLLEGIETEEEAMIAMDTEADFVQGFHFARPQTDLGTILQKQCRDLASLSRRFRSHAMDETRLMWQRIHPQLEMFTQMVECFANNPQPEAFDAILSHSSVLRCFILDENGIQQGPNLESPTELRERFTRFSPVSDATQADWSRKAYFRRAACNEGTIQLSGPYLSITDGRMCLTLSQSLFSQGKKMILCCDVAWETSTPLMTASFSPSSQGLQRATAISA</sequence>
<dbReference type="Gene3D" id="3.20.20.450">
    <property type="entry name" value="EAL domain"/>
    <property type="match status" value="1"/>
</dbReference>
<name>A0L6B8_MAGMM</name>
<dbReference type="InterPro" id="IPR035919">
    <property type="entry name" value="EAL_sf"/>
</dbReference>
<dbReference type="eggNOG" id="COG2200">
    <property type="taxonomic scope" value="Bacteria"/>
</dbReference>
<dbReference type="SMART" id="SM00052">
    <property type="entry name" value="EAL"/>
    <property type="match status" value="1"/>
</dbReference>
<dbReference type="InterPro" id="IPR029151">
    <property type="entry name" value="Sensor-like_sf"/>
</dbReference>
<accession>A0L6B8</accession>
<dbReference type="SUPFAM" id="SSF141868">
    <property type="entry name" value="EAL domain-like"/>
    <property type="match status" value="1"/>
</dbReference>
<dbReference type="KEGG" id="mgm:Mmc1_0993"/>
<dbReference type="RefSeq" id="WP_011712668.1">
    <property type="nucleotide sequence ID" value="NC_008576.1"/>
</dbReference>
<protein>
    <submittedName>
        <fullName evidence="2">Diguanylate phosphodiesterase</fullName>
    </submittedName>
</protein>
<dbReference type="Pfam" id="PF00563">
    <property type="entry name" value="EAL"/>
    <property type="match status" value="1"/>
</dbReference>
<dbReference type="CDD" id="cd01948">
    <property type="entry name" value="EAL"/>
    <property type="match status" value="1"/>
</dbReference>
<proteinExistence type="predicted"/>
<dbReference type="InterPro" id="IPR050706">
    <property type="entry name" value="Cyclic-di-GMP_PDE-like"/>
</dbReference>
<dbReference type="OrthoDB" id="9814202at2"/>
<dbReference type="PROSITE" id="PS50883">
    <property type="entry name" value="EAL"/>
    <property type="match status" value="1"/>
</dbReference>
<evidence type="ECO:0000313" key="2">
    <source>
        <dbReference type="EMBL" id="ABK43511.1"/>
    </source>
</evidence>
<dbReference type="HOGENOM" id="CLU_015702_0_0_5"/>
<dbReference type="GO" id="GO:0071111">
    <property type="term" value="F:cyclic-guanylate-specific phosphodiesterase activity"/>
    <property type="evidence" value="ECO:0007669"/>
    <property type="project" value="InterPro"/>
</dbReference>
<dbReference type="AlphaFoldDB" id="A0L6B8"/>
<organism evidence="2 3">
    <name type="scientific">Magnetococcus marinus (strain ATCC BAA-1437 / JCM 17883 / MC-1)</name>
    <dbReference type="NCBI Taxonomy" id="156889"/>
    <lineage>
        <taxon>Bacteria</taxon>
        <taxon>Pseudomonadati</taxon>
        <taxon>Pseudomonadota</taxon>
        <taxon>Magnetococcia</taxon>
        <taxon>Magnetococcales</taxon>
        <taxon>Magnetococcaceae</taxon>
        <taxon>Magnetococcus</taxon>
    </lineage>
</organism>
<dbReference type="EMBL" id="CP000471">
    <property type="protein sequence ID" value="ABK43511.1"/>
    <property type="molecule type" value="Genomic_DNA"/>
</dbReference>
<keyword evidence="3" id="KW-1185">Reference proteome</keyword>
<dbReference type="SUPFAM" id="SSF103190">
    <property type="entry name" value="Sensory domain-like"/>
    <property type="match status" value="1"/>
</dbReference>
<dbReference type="Proteomes" id="UP000002586">
    <property type="component" value="Chromosome"/>
</dbReference>
<dbReference type="PANTHER" id="PTHR33121:SF76">
    <property type="entry name" value="SIGNALING PROTEIN"/>
    <property type="match status" value="1"/>
</dbReference>